<reference evidence="2 3" key="1">
    <citation type="submission" date="2020-01" db="EMBL/GenBank/DDBJ databases">
        <title>Muricauda sediminis sp.nov. 40Bstr401.</title>
        <authorList>
            <person name="Xue Z."/>
            <person name="Zhu S."/>
            <person name="Ren N."/>
            <person name="Chen T."/>
            <person name="Chen X."/>
            <person name="Chen J."/>
            <person name="Yang J."/>
        </authorList>
    </citation>
    <scope>NUCLEOTIDE SEQUENCE [LARGE SCALE GENOMIC DNA]</scope>
    <source>
        <strain evidence="2 3">40Bstr401</strain>
    </source>
</reference>
<keyword evidence="3" id="KW-1185">Reference proteome</keyword>
<evidence type="ECO:0000313" key="3">
    <source>
        <dbReference type="Proteomes" id="UP000468707"/>
    </source>
</evidence>
<sequence>MKIVTTGSLGNIGKPLVQKLVQNGHSVTVISSNPERKGPIEEIGAQTAIGIMEEIDFLTETFKDADVVYLMEAVGQNMMFDPNFDIIKAYSNIVKNYKQAIIRSGVKKVVHLSSVGAHTTEGNGVLSMHYYAEQILNELPNDVSIKFIRPVGFYTNIYRFMKSIKENGAIVMNYGGDKKEPWVSPLDIASTISEEMERPFVGRSIRYVASEEISPKEIAHQLGKAIGNPNLKWVSISSEELLDGMLKMGMNHQIAKGFIDMQSAQGDGSLYEDYYKNEPVLGKIKFADFAIGFAKEFNKQ</sequence>
<dbReference type="PANTHER" id="PTHR43162">
    <property type="match status" value="1"/>
</dbReference>
<evidence type="ECO:0000313" key="2">
    <source>
        <dbReference type="EMBL" id="NDV42935.1"/>
    </source>
</evidence>
<dbReference type="InterPro" id="IPR016040">
    <property type="entry name" value="NAD(P)-bd_dom"/>
</dbReference>
<gene>
    <name evidence="2" type="ORF">GTK07_06305</name>
</gene>
<evidence type="ECO:0000259" key="1">
    <source>
        <dbReference type="Pfam" id="PF13460"/>
    </source>
</evidence>
<proteinExistence type="predicted"/>
<name>A0A6I5KSJ4_9FLAO</name>
<dbReference type="AlphaFoldDB" id="A0A6I5KSJ4"/>
<dbReference type="Gene3D" id="3.90.25.10">
    <property type="entry name" value="UDP-galactose 4-epimerase, domain 1"/>
    <property type="match status" value="1"/>
</dbReference>
<dbReference type="Proteomes" id="UP000468707">
    <property type="component" value="Unassembled WGS sequence"/>
</dbReference>
<dbReference type="InterPro" id="IPR036291">
    <property type="entry name" value="NAD(P)-bd_dom_sf"/>
</dbReference>
<protein>
    <submittedName>
        <fullName evidence="2">NAD(P)H-binding protein</fullName>
    </submittedName>
</protein>
<dbReference type="EMBL" id="JAAAMI010000002">
    <property type="protein sequence ID" value="NDV42935.1"/>
    <property type="molecule type" value="Genomic_DNA"/>
</dbReference>
<dbReference type="SUPFAM" id="SSF51735">
    <property type="entry name" value="NAD(P)-binding Rossmann-fold domains"/>
    <property type="match status" value="1"/>
</dbReference>
<accession>A0A6I5KSJ4</accession>
<comment type="caution">
    <text evidence="2">The sequence shown here is derived from an EMBL/GenBank/DDBJ whole genome shotgun (WGS) entry which is preliminary data.</text>
</comment>
<feature type="domain" description="NAD(P)-binding" evidence="1">
    <location>
        <begin position="7"/>
        <end position="153"/>
    </location>
</feature>
<dbReference type="PANTHER" id="PTHR43162:SF1">
    <property type="entry name" value="PRESTALK A DIFFERENTIATION PROTEIN A"/>
    <property type="match status" value="1"/>
</dbReference>
<dbReference type="Pfam" id="PF13460">
    <property type="entry name" value="NAD_binding_10"/>
    <property type="match status" value="1"/>
</dbReference>
<dbReference type="Gene3D" id="3.40.50.720">
    <property type="entry name" value="NAD(P)-binding Rossmann-like Domain"/>
    <property type="match status" value="1"/>
</dbReference>
<organism evidence="2 3">
    <name type="scientific">Flagellimonas sediminis</name>
    <dbReference type="NCBI Taxonomy" id="2696468"/>
    <lineage>
        <taxon>Bacteria</taxon>
        <taxon>Pseudomonadati</taxon>
        <taxon>Bacteroidota</taxon>
        <taxon>Flavobacteriia</taxon>
        <taxon>Flavobacteriales</taxon>
        <taxon>Flavobacteriaceae</taxon>
        <taxon>Flagellimonas</taxon>
    </lineage>
</organism>
<dbReference type="InterPro" id="IPR051604">
    <property type="entry name" value="Ergot_Alk_Oxidoreductase"/>
</dbReference>